<comment type="caution">
    <text evidence="2">The sequence shown here is derived from an EMBL/GenBank/DDBJ whole genome shotgun (WGS) entry which is preliminary data.</text>
</comment>
<feature type="transmembrane region" description="Helical" evidence="1">
    <location>
        <begin position="63"/>
        <end position="82"/>
    </location>
</feature>
<feature type="transmembrane region" description="Helical" evidence="1">
    <location>
        <begin position="369"/>
        <end position="392"/>
    </location>
</feature>
<evidence type="ECO:0000313" key="2">
    <source>
        <dbReference type="EMBL" id="OSJ06732.1"/>
    </source>
</evidence>
<organism evidence="2 3">
    <name type="scientific">Bradyrhizobium canariense</name>
    <dbReference type="NCBI Taxonomy" id="255045"/>
    <lineage>
        <taxon>Bacteria</taxon>
        <taxon>Pseudomonadati</taxon>
        <taxon>Pseudomonadota</taxon>
        <taxon>Alphaproteobacteria</taxon>
        <taxon>Hyphomicrobiales</taxon>
        <taxon>Nitrobacteraceae</taxon>
        <taxon>Bradyrhizobium</taxon>
    </lineage>
</organism>
<sequence>MPQFAWMAFICAALLAFAFFTFAKRDFDFLTIAYVGAMFYFAPLFWGRVQQSSPELTSTIQPAVYWIATAYVLGLVLAGAALRSFNDSDDIEATSRPALRSSVCYLILAVIGLLGSLISTNGAIITADKVQALNQVGYFYVLFEVAASLSCVAAAVERRWQVVAGSAVLLSIDLLVGFRVFVILTWIGVVLVRLMSFGRIRLYSKMATYGVAAVALVACMLLVHSVRFAIFDEIAAIKGTPPSERITKASEMRGDIVQFGQAAAQPGEKSDESIKSTMQKWLSIPLGLFEQSEPFVIQATLVGTVQTNLSCSASNIFKSIYLLAPPGLVRYLPSASFPPTFYDEYKPILYPNLTYGTGGNIWAEMLCRFGYGGVAVFCVLLILTLVGLHRLLLSCPPAAIAPVVFGGVVIAFYIHRNDLHYTLVMLRQTAIVFVLACGLSVVGTRIQRSLRGEAGVRA</sequence>
<gene>
    <name evidence="2" type="ORF">BSZ18_21815</name>
</gene>
<feature type="transmembrane region" description="Helical" evidence="1">
    <location>
        <begin position="421"/>
        <end position="442"/>
    </location>
</feature>
<proteinExistence type="predicted"/>
<dbReference type="AlphaFoldDB" id="A0A1X3FRP4"/>
<evidence type="ECO:0000313" key="3">
    <source>
        <dbReference type="Proteomes" id="UP000193553"/>
    </source>
</evidence>
<dbReference type="EMBL" id="NAFI01000178">
    <property type="protein sequence ID" value="OSJ06732.1"/>
    <property type="molecule type" value="Genomic_DNA"/>
</dbReference>
<feature type="transmembrane region" description="Helical" evidence="1">
    <location>
        <begin position="6"/>
        <end position="22"/>
    </location>
</feature>
<keyword evidence="1" id="KW-0472">Membrane</keyword>
<accession>A0A1X3FRP4</accession>
<dbReference type="Proteomes" id="UP000193553">
    <property type="component" value="Unassembled WGS sequence"/>
</dbReference>
<evidence type="ECO:0008006" key="4">
    <source>
        <dbReference type="Google" id="ProtNLM"/>
    </source>
</evidence>
<keyword evidence="1" id="KW-0812">Transmembrane</keyword>
<name>A0A1X3FRP4_9BRAD</name>
<dbReference type="RefSeq" id="WP_085359980.1">
    <property type="nucleotide sequence ID" value="NZ_NAFD01000181.1"/>
</dbReference>
<reference evidence="2 3" key="1">
    <citation type="submission" date="2017-03" db="EMBL/GenBank/DDBJ databases">
        <title>Whole genome sequences of fourteen strains of Bradyrhizobium canariense and one strain of Bradyrhizobium japonicum isolated from Lupinus (Papilionoideae: Genisteae) species in Algeria.</title>
        <authorList>
            <person name="Crovadore J."/>
            <person name="Chekireb D."/>
            <person name="Brachmann A."/>
            <person name="Chablais R."/>
            <person name="Cochard B."/>
            <person name="Lefort F."/>
        </authorList>
    </citation>
    <scope>NUCLEOTIDE SEQUENCE [LARGE SCALE GENOMIC DNA]</scope>
    <source>
        <strain evidence="2 3">UBMA195</strain>
    </source>
</reference>
<keyword evidence="1" id="KW-1133">Transmembrane helix</keyword>
<feature type="transmembrane region" description="Helical" evidence="1">
    <location>
        <begin position="29"/>
        <end position="47"/>
    </location>
</feature>
<feature type="transmembrane region" description="Helical" evidence="1">
    <location>
        <begin position="103"/>
        <end position="125"/>
    </location>
</feature>
<feature type="transmembrane region" description="Helical" evidence="1">
    <location>
        <begin position="206"/>
        <end position="223"/>
    </location>
</feature>
<dbReference type="OrthoDB" id="1967228at2"/>
<protein>
    <recommendedName>
        <fullName evidence="4">Oligosaccharide repeat unit polymerase</fullName>
    </recommendedName>
</protein>
<evidence type="ECO:0000256" key="1">
    <source>
        <dbReference type="SAM" id="Phobius"/>
    </source>
</evidence>
<feature type="transmembrane region" description="Helical" evidence="1">
    <location>
        <begin position="168"/>
        <end position="194"/>
    </location>
</feature>
<feature type="transmembrane region" description="Helical" evidence="1">
    <location>
        <begin position="398"/>
        <end position="414"/>
    </location>
</feature>